<dbReference type="AlphaFoldDB" id="A0A915I375"/>
<protein>
    <submittedName>
        <fullName evidence="3">DH domain-containing protein</fullName>
    </submittedName>
</protein>
<dbReference type="GO" id="GO:0005085">
    <property type="term" value="F:guanyl-nucleotide exchange factor activity"/>
    <property type="evidence" value="ECO:0007669"/>
    <property type="project" value="InterPro"/>
</dbReference>
<dbReference type="InterPro" id="IPR051092">
    <property type="entry name" value="FYVE_RhoGEF_PH"/>
</dbReference>
<reference evidence="3" key="1">
    <citation type="submission" date="2022-11" db="UniProtKB">
        <authorList>
            <consortium name="WormBaseParasite"/>
        </authorList>
    </citation>
    <scope>IDENTIFICATION</scope>
</reference>
<dbReference type="WBParaSite" id="nRc.2.0.1.t08582-RA">
    <property type="protein sequence ID" value="nRc.2.0.1.t08582-RA"/>
    <property type="gene ID" value="nRc.2.0.1.g08582"/>
</dbReference>
<organism evidence="2 3">
    <name type="scientific">Romanomermis culicivorax</name>
    <name type="common">Nematode worm</name>
    <dbReference type="NCBI Taxonomy" id="13658"/>
    <lineage>
        <taxon>Eukaryota</taxon>
        <taxon>Metazoa</taxon>
        <taxon>Ecdysozoa</taxon>
        <taxon>Nematoda</taxon>
        <taxon>Enoplea</taxon>
        <taxon>Dorylaimia</taxon>
        <taxon>Mermithida</taxon>
        <taxon>Mermithoidea</taxon>
        <taxon>Mermithidae</taxon>
        <taxon>Romanomermis</taxon>
    </lineage>
</organism>
<dbReference type="PANTHER" id="PTHR12673">
    <property type="entry name" value="FACIOGENITAL DYSPLASIA PROTEIN"/>
    <property type="match status" value="1"/>
</dbReference>
<dbReference type="GO" id="GO:0046847">
    <property type="term" value="P:filopodium assembly"/>
    <property type="evidence" value="ECO:0007669"/>
    <property type="project" value="TreeGrafter"/>
</dbReference>
<name>A0A915I375_ROMCU</name>
<evidence type="ECO:0000313" key="3">
    <source>
        <dbReference type="WBParaSite" id="nRc.2.0.1.t08582-RA"/>
    </source>
</evidence>
<dbReference type="SMART" id="SM00325">
    <property type="entry name" value="RhoGEF"/>
    <property type="match status" value="1"/>
</dbReference>
<dbReference type="Pfam" id="PF00621">
    <property type="entry name" value="RhoGEF"/>
    <property type="match status" value="1"/>
</dbReference>
<dbReference type="Gene3D" id="1.20.900.10">
    <property type="entry name" value="Dbl homology (DH) domain"/>
    <property type="match status" value="1"/>
</dbReference>
<dbReference type="InterPro" id="IPR000219">
    <property type="entry name" value="DH_dom"/>
</dbReference>
<dbReference type="SUPFAM" id="SSF48065">
    <property type="entry name" value="DBL homology domain (DH-domain)"/>
    <property type="match status" value="1"/>
</dbReference>
<evidence type="ECO:0000313" key="2">
    <source>
        <dbReference type="Proteomes" id="UP000887565"/>
    </source>
</evidence>
<dbReference type="InterPro" id="IPR035899">
    <property type="entry name" value="DBL_dom_sf"/>
</dbReference>
<feature type="domain" description="DH" evidence="1">
    <location>
        <begin position="179"/>
        <end position="329"/>
    </location>
</feature>
<keyword evidence="2" id="KW-1185">Reference proteome</keyword>
<dbReference type="GO" id="GO:0005737">
    <property type="term" value="C:cytoplasm"/>
    <property type="evidence" value="ECO:0007669"/>
    <property type="project" value="TreeGrafter"/>
</dbReference>
<evidence type="ECO:0000259" key="1">
    <source>
        <dbReference type="PROSITE" id="PS50010"/>
    </source>
</evidence>
<dbReference type="PROSITE" id="PS50010">
    <property type="entry name" value="DH_2"/>
    <property type="match status" value="1"/>
</dbReference>
<dbReference type="Proteomes" id="UP000887565">
    <property type="component" value="Unplaced"/>
</dbReference>
<proteinExistence type="predicted"/>
<dbReference type="GO" id="GO:0007010">
    <property type="term" value="P:cytoskeleton organization"/>
    <property type="evidence" value="ECO:0007669"/>
    <property type="project" value="TreeGrafter"/>
</dbReference>
<accession>A0A915I375</accession>
<dbReference type="PANTHER" id="PTHR12673:SF241">
    <property type="entry name" value="DH DOMAIN-CONTAINING PROTEIN"/>
    <property type="match status" value="1"/>
</dbReference>
<sequence>MELETLQLCIERQKAEFESLFPQLKSSKSVGPRLSLEKVGHDETITPSYSRTTRKVVEFLKVSSFEDRKLQSITSKATTVFRSFDGAHLVKLEQISTFNLNDDEYQDTEESIQRNNPPGSILKKLDYAPDQEHTDQLTESSIILSTSEAVLLRLDSIRVGTVEEIKSKTKLDKAWLSAKELVETEKKYVGKLRLIHERVSTYGYYCNDCSKCLLMQSDRVIADVMLKYSPYLKMYSIYVNNFTPAMTLYEELKVRNKLFDKAVLEIQQMPECENLPFDAHMICPVQRVPRYQLLLQQYLDNLPDDHIDRPNTEIALEKVKGSANHANEFMKKLRFLICMQKFGATR</sequence>